<proteinExistence type="inferred from homology"/>
<keyword evidence="17" id="KW-1185">Reference proteome</keyword>
<keyword evidence="3 11" id="KW-1134">Transmembrane beta strand</keyword>
<evidence type="ECO:0000256" key="2">
    <source>
        <dbReference type="ARBA" id="ARBA00022448"/>
    </source>
</evidence>
<keyword evidence="5 11" id="KW-0812">Transmembrane</keyword>
<dbReference type="InterPro" id="IPR012910">
    <property type="entry name" value="Plug_dom"/>
</dbReference>
<evidence type="ECO:0000313" key="16">
    <source>
        <dbReference type="EMBL" id="ACI97727.1"/>
    </source>
</evidence>
<accession>B6IQJ1</accession>
<organism evidence="16 17">
    <name type="scientific">Rhodospirillum centenum (strain ATCC 51521 / SW)</name>
    <dbReference type="NCBI Taxonomy" id="414684"/>
    <lineage>
        <taxon>Bacteria</taxon>
        <taxon>Pseudomonadati</taxon>
        <taxon>Pseudomonadota</taxon>
        <taxon>Alphaproteobacteria</taxon>
        <taxon>Rhodospirillales</taxon>
        <taxon>Rhodospirillaceae</taxon>
        <taxon>Rhodospirillum</taxon>
    </lineage>
</organism>
<evidence type="ECO:0000259" key="14">
    <source>
        <dbReference type="Pfam" id="PF00593"/>
    </source>
</evidence>
<reference evidence="16 17" key="1">
    <citation type="journal article" date="2010" name="BMC Genomics">
        <title>Metabolic flexibility revealed in the genome of the cyst-forming alpha-1 proteobacterium Rhodospirillum centenum.</title>
        <authorList>
            <person name="Lu Y.K."/>
            <person name="Marden J."/>
            <person name="Han M."/>
            <person name="Swingley W.D."/>
            <person name="Mastrian S.D."/>
            <person name="Chowdhury S.R."/>
            <person name="Hao J."/>
            <person name="Helmy T."/>
            <person name="Kim S."/>
            <person name="Kurdoglu A.A."/>
            <person name="Matthies H.J."/>
            <person name="Rollo D."/>
            <person name="Stothard P."/>
            <person name="Blankenship R.E."/>
            <person name="Bauer C.E."/>
            <person name="Touchman J.W."/>
        </authorList>
    </citation>
    <scope>NUCLEOTIDE SEQUENCE [LARGE SCALE GENOMIC DNA]</scope>
    <source>
        <strain evidence="17">ATCC 51521 / SW</strain>
    </source>
</reference>
<sequence>MPPSRRSRATKKTGGAFMPMVTTRGRLVRGTAVLALMAGAPPALAQSAPPGGSPPPQGGFIEEILVTARKREETLQDVPFSINALGQAQLRARGAETLEDVSRNVVGLTIENLGPGQSQVAVRGISAGQIVRDQPGVKEQVGVYLDESVISLSLFTPDLDLFDLNRVEVLRGPQGTLYGSGSLSGTIRYITNRPTTEQVEGTAEAGIETLKDGGTGWSARGAVNVPLAEKAAFRAVGYYTDYAGFVDAVRPDGSIDKNVNDGTRKGFRLSALVEPTEGLSVVPRVIYQKIETNGFNREDVFNILANDLTPTTDPQRLYRFDERQQFTQLEEQFEDDFLLADLTLEWELDAVTLTSITTYTDRDLLVVRDASPLTGSITGQPGSFAPGGLPRSVYSIATPLNDTTDLEVFTQEARVASNGDGPFQWVLGAFYSDIERTYAQRLDVPGFEALTGIPTAGPLAPRDVLYYSLIPYDFKQLALFGEGSYDLTDQLSVTAGVRWFDFEEERVLNFDGLFADQSIGQAGKTSSDGFSPRVIVSYAATPDLTLNAQVSKGFRLGGINDPLNAPLCSAQDLVTFGGRSSFDNETVWNYEVGAKLGFAEGRGQLNLAGFYADISNLQVTLDAGTCSSRIVFNADARTMGGEAELSFQVTEALLLAVSTSYTDSEFTETVSSVGAGGAATVVGGIKDGNRLPTVPRFQFNASANYEQEIADDLLGFVTATYQHVGSRYTQAVDQDPAAVGTVTRIPIGGQPATSFSFDPKLPAYDIVNLRLGVRRDTWEIAGYVNNLFDENARLSLDRERGFRARVGYQVIKPRTIGLNVLTRF</sequence>
<feature type="chain" id="PRO_5002844406" evidence="13">
    <location>
        <begin position="46"/>
        <end position="824"/>
    </location>
</feature>
<evidence type="ECO:0000259" key="15">
    <source>
        <dbReference type="Pfam" id="PF07715"/>
    </source>
</evidence>
<evidence type="ECO:0000256" key="5">
    <source>
        <dbReference type="ARBA" id="ARBA00022692"/>
    </source>
</evidence>
<evidence type="ECO:0000256" key="10">
    <source>
        <dbReference type="ARBA" id="ARBA00023237"/>
    </source>
</evidence>
<evidence type="ECO:0000256" key="8">
    <source>
        <dbReference type="ARBA" id="ARBA00023077"/>
    </source>
</evidence>
<evidence type="ECO:0000256" key="6">
    <source>
        <dbReference type="ARBA" id="ARBA00023004"/>
    </source>
</evidence>
<keyword evidence="8 12" id="KW-0798">TonB box</keyword>
<name>B6IQJ1_RHOCS</name>
<evidence type="ECO:0000256" key="3">
    <source>
        <dbReference type="ARBA" id="ARBA00022452"/>
    </source>
</evidence>
<dbReference type="HOGENOM" id="CLU_008287_15_1_5"/>
<comment type="similarity">
    <text evidence="11 12">Belongs to the TonB-dependent receptor family.</text>
</comment>
<dbReference type="EMBL" id="CP000613">
    <property type="protein sequence ID" value="ACI97727.1"/>
    <property type="molecule type" value="Genomic_DNA"/>
</dbReference>
<dbReference type="Pfam" id="PF07715">
    <property type="entry name" value="Plug"/>
    <property type="match status" value="1"/>
</dbReference>
<protein>
    <submittedName>
        <fullName evidence="16">TonB-dependent receptor, putative</fullName>
    </submittedName>
</protein>
<dbReference type="PANTHER" id="PTHR32552:SF81">
    <property type="entry name" value="TONB-DEPENDENT OUTER MEMBRANE RECEPTOR"/>
    <property type="match status" value="1"/>
</dbReference>
<evidence type="ECO:0000256" key="12">
    <source>
        <dbReference type="RuleBase" id="RU003357"/>
    </source>
</evidence>
<dbReference type="PROSITE" id="PS52016">
    <property type="entry name" value="TONB_DEPENDENT_REC_3"/>
    <property type="match status" value="1"/>
</dbReference>
<evidence type="ECO:0000256" key="13">
    <source>
        <dbReference type="SAM" id="SignalP"/>
    </source>
</evidence>
<dbReference type="AlphaFoldDB" id="B6IQJ1"/>
<dbReference type="InterPro" id="IPR039426">
    <property type="entry name" value="TonB-dep_rcpt-like"/>
</dbReference>
<comment type="subcellular location">
    <subcellularLocation>
        <location evidence="1 11">Cell outer membrane</location>
        <topology evidence="1 11">Multi-pass membrane protein</topology>
    </subcellularLocation>
</comment>
<keyword evidence="10 11" id="KW-0998">Cell outer membrane</keyword>
<dbReference type="InterPro" id="IPR000531">
    <property type="entry name" value="Beta-barrel_TonB"/>
</dbReference>
<dbReference type="KEGG" id="rce:RC1_0278"/>
<keyword evidence="13" id="KW-0732">Signal</keyword>
<dbReference type="Gene3D" id="2.40.170.20">
    <property type="entry name" value="TonB-dependent receptor, beta-barrel domain"/>
    <property type="match status" value="1"/>
</dbReference>
<feature type="domain" description="TonB-dependent receptor-like beta-barrel" evidence="14">
    <location>
        <begin position="306"/>
        <end position="787"/>
    </location>
</feature>
<gene>
    <name evidence="16" type="ordered locus">RC1_0278</name>
</gene>
<evidence type="ECO:0000256" key="9">
    <source>
        <dbReference type="ARBA" id="ARBA00023136"/>
    </source>
</evidence>
<dbReference type="SUPFAM" id="SSF56935">
    <property type="entry name" value="Porins"/>
    <property type="match status" value="1"/>
</dbReference>
<dbReference type="Pfam" id="PF00593">
    <property type="entry name" value="TonB_dep_Rec_b-barrel"/>
    <property type="match status" value="1"/>
</dbReference>
<dbReference type="GO" id="GO:0009279">
    <property type="term" value="C:cell outer membrane"/>
    <property type="evidence" value="ECO:0007669"/>
    <property type="project" value="UniProtKB-SubCell"/>
</dbReference>
<keyword evidence="4" id="KW-0410">Iron transport</keyword>
<keyword evidence="2 11" id="KW-0813">Transport</keyword>
<evidence type="ECO:0000256" key="4">
    <source>
        <dbReference type="ARBA" id="ARBA00022496"/>
    </source>
</evidence>
<keyword evidence="6" id="KW-0408">Iron</keyword>
<keyword evidence="7" id="KW-0406">Ion transport</keyword>
<dbReference type="GO" id="GO:0006826">
    <property type="term" value="P:iron ion transport"/>
    <property type="evidence" value="ECO:0007669"/>
    <property type="project" value="UniProtKB-KW"/>
</dbReference>
<dbReference type="eggNOG" id="COG4773">
    <property type="taxonomic scope" value="Bacteria"/>
</dbReference>
<dbReference type="Proteomes" id="UP000001591">
    <property type="component" value="Chromosome"/>
</dbReference>
<evidence type="ECO:0000256" key="11">
    <source>
        <dbReference type="PROSITE-ProRule" id="PRU01360"/>
    </source>
</evidence>
<keyword evidence="9 11" id="KW-0472">Membrane</keyword>
<dbReference type="InterPro" id="IPR036942">
    <property type="entry name" value="Beta-barrel_TonB_sf"/>
</dbReference>
<feature type="domain" description="TonB-dependent receptor plug" evidence="15">
    <location>
        <begin position="75"/>
        <end position="186"/>
    </location>
</feature>
<feature type="signal peptide" evidence="13">
    <location>
        <begin position="1"/>
        <end position="45"/>
    </location>
</feature>
<evidence type="ECO:0000256" key="1">
    <source>
        <dbReference type="ARBA" id="ARBA00004571"/>
    </source>
</evidence>
<dbReference type="STRING" id="414684.RC1_0278"/>
<keyword evidence="16" id="KW-0675">Receptor</keyword>
<dbReference type="PANTHER" id="PTHR32552">
    <property type="entry name" value="FERRICHROME IRON RECEPTOR-RELATED"/>
    <property type="match status" value="1"/>
</dbReference>
<evidence type="ECO:0000313" key="17">
    <source>
        <dbReference type="Proteomes" id="UP000001591"/>
    </source>
</evidence>
<evidence type="ECO:0000256" key="7">
    <source>
        <dbReference type="ARBA" id="ARBA00023065"/>
    </source>
</evidence>